<feature type="region of interest" description="Disordered" evidence="4">
    <location>
        <begin position="29"/>
        <end position="95"/>
    </location>
</feature>
<dbReference type="PANTHER" id="PTHR13165">
    <property type="entry name" value="ARSENITE-RESISTANCE PROTEIN 2"/>
    <property type="match status" value="1"/>
</dbReference>
<dbReference type="EMBL" id="CM007892">
    <property type="protein sequence ID" value="OTG32902.1"/>
    <property type="molecule type" value="Genomic_DNA"/>
</dbReference>
<dbReference type="GO" id="GO:0003677">
    <property type="term" value="F:DNA binding"/>
    <property type="evidence" value="ECO:0007669"/>
    <property type="project" value="InterPro"/>
</dbReference>
<evidence type="ECO:0000256" key="3">
    <source>
        <dbReference type="ARBA" id="ARBA00023242"/>
    </source>
</evidence>
<proteinExistence type="inferred from homology"/>
<organism evidence="6 7">
    <name type="scientific">Helianthus annuus</name>
    <name type="common">Common sunflower</name>
    <dbReference type="NCBI Taxonomy" id="4232"/>
    <lineage>
        <taxon>Eukaryota</taxon>
        <taxon>Viridiplantae</taxon>
        <taxon>Streptophyta</taxon>
        <taxon>Embryophyta</taxon>
        <taxon>Tracheophyta</taxon>
        <taxon>Spermatophyta</taxon>
        <taxon>Magnoliopsida</taxon>
        <taxon>eudicotyledons</taxon>
        <taxon>Gunneridae</taxon>
        <taxon>Pentapetalae</taxon>
        <taxon>asterids</taxon>
        <taxon>campanulids</taxon>
        <taxon>Asterales</taxon>
        <taxon>Asteraceae</taxon>
        <taxon>Asteroideae</taxon>
        <taxon>Heliantheae alliance</taxon>
        <taxon>Heliantheae</taxon>
        <taxon>Helianthus</taxon>
    </lineage>
</organism>
<dbReference type="Proteomes" id="UP000215914">
    <property type="component" value="Chromosome 3"/>
</dbReference>
<dbReference type="GO" id="GO:0046983">
    <property type="term" value="F:protein dimerization activity"/>
    <property type="evidence" value="ECO:0007669"/>
    <property type="project" value="InterPro"/>
</dbReference>
<dbReference type="STRING" id="4232.A0A251VDA3"/>
<evidence type="ECO:0000313" key="7">
    <source>
        <dbReference type="Proteomes" id="UP000215914"/>
    </source>
</evidence>
<dbReference type="InterPro" id="IPR021933">
    <property type="entry name" value="SERRATE/Ars2_N"/>
</dbReference>
<feature type="compositionally biased region" description="Polar residues" evidence="4">
    <location>
        <begin position="189"/>
        <end position="204"/>
    </location>
</feature>
<dbReference type="InterPro" id="IPR025525">
    <property type="entry name" value="hAT-like_transposase_RNase-H"/>
</dbReference>
<evidence type="ECO:0000313" key="6">
    <source>
        <dbReference type="EMBL" id="OTG32902.1"/>
    </source>
</evidence>
<evidence type="ECO:0000256" key="2">
    <source>
        <dbReference type="ARBA" id="ARBA00005407"/>
    </source>
</evidence>
<dbReference type="Pfam" id="PF14372">
    <property type="entry name" value="hAT-like_RNase-H"/>
    <property type="match status" value="1"/>
</dbReference>
<feature type="region of interest" description="Disordered" evidence="4">
    <location>
        <begin position="269"/>
        <end position="289"/>
    </location>
</feature>
<dbReference type="Pfam" id="PF12066">
    <property type="entry name" value="SERRATE_Ars2_N"/>
    <property type="match status" value="1"/>
</dbReference>
<keyword evidence="3" id="KW-0539">Nucleus</keyword>
<dbReference type="InterPro" id="IPR007042">
    <property type="entry name" value="SERRATE/Ars2_C"/>
</dbReference>
<dbReference type="SUPFAM" id="SSF53098">
    <property type="entry name" value="Ribonuclease H-like"/>
    <property type="match status" value="1"/>
</dbReference>
<dbReference type="PANTHER" id="PTHR13165:SF0">
    <property type="entry name" value="SERRATE RNA EFFECTOR MOLECULE HOMOLOG"/>
    <property type="match status" value="1"/>
</dbReference>
<dbReference type="Pfam" id="PF04959">
    <property type="entry name" value="ARS2"/>
    <property type="match status" value="1"/>
</dbReference>
<dbReference type="InParanoid" id="A0A251VDA3"/>
<evidence type="ECO:0000256" key="4">
    <source>
        <dbReference type="SAM" id="MobiDB-lite"/>
    </source>
</evidence>
<dbReference type="InterPro" id="IPR008906">
    <property type="entry name" value="HATC_C_dom"/>
</dbReference>
<feature type="compositionally biased region" description="Basic and acidic residues" evidence="4">
    <location>
        <begin position="73"/>
        <end position="83"/>
    </location>
</feature>
<keyword evidence="7" id="KW-1185">Reference proteome</keyword>
<comment type="subcellular location">
    <subcellularLocation>
        <location evidence="1">Nucleus</location>
    </subcellularLocation>
</comment>
<dbReference type="GO" id="GO:0031053">
    <property type="term" value="P:primary miRNA processing"/>
    <property type="evidence" value="ECO:0000318"/>
    <property type="project" value="GO_Central"/>
</dbReference>
<feature type="compositionally biased region" description="Pro residues" evidence="4">
    <location>
        <begin position="57"/>
        <end position="68"/>
    </location>
</feature>
<dbReference type="InterPro" id="IPR039727">
    <property type="entry name" value="SE/Ars2"/>
</dbReference>
<dbReference type="GO" id="GO:0016604">
    <property type="term" value="C:nuclear body"/>
    <property type="evidence" value="ECO:0000318"/>
    <property type="project" value="GO_Central"/>
</dbReference>
<name>A0A251VDA3_HELAN</name>
<feature type="region of interest" description="Disordered" evidence="4">
    <location>
        <begin position="185"/>
        <end position="237"/>
    </location>
</feature>
<evidence type="ECO:0000256" key="1">
    <source>
        <dbReference type="ARBA" id="ARBA00004123"/>
    </source>
</evidence>
<dbReference type="AlphaFoldDB" id="A0A251VDA3"/>
<dbReference type="PROSITE" id="PS00028">
    <property type="entry name" value="ZINC_FINGER_C2H2_1"/>
    <property type="match status" value="1"/>
</dbReference>
<feature type="domain" description="C2H2-type" evidence="5">
    <location>
        <begin position="407"/>
        <end position="430"/>
    </location>
</feature>
<accession>A0A251VDA3</accession>
<dbReference type="Pfam" id="PF05699">
    <property type="entry name" value="Dimer_Tnp_hAT"/>
    <property type="match status" value="1"/>
</dbReference>
<sequence length="1039" mass="118855">MPPVLGFAIFTSTTMAEVMNMSVDAVEGGSNLDRKDDGDVNGTGTGDVEDNGRGGHSPPPRRTSPCPPYKRSRRDDGGYDGRRGSPRGGFGYGDSREGLMSYKQFIQELEDDVLPSEAEQRYQEYKSEYISTQKRAYFDAHKGEDWLKDKYHPTNLLAVIERRNEAARKLAKEFLHDLQNGSLDLGSGVTASSANKSGRTSNPASEDESDLGGKKRRHGRISKETDSFSAAPKAHPISSDLRRIQADVEQAQALVKKLDFEKGIEDNTLSRADNERSHRDKSHSGSSGPVVFIRGSTSVKGLEGVELLDTLLTYLYRVHGLDYYGMSEKNEPKGFRHVRADSKNSDVKINGSEWEKKLDTRWQERLKGQDPLEIMTAKEKIDAAAAELLYPYVRKILDEKYGWKYGCGAKGCTKLFHAAYFSHKHLKLKHPELAIEVTSKVREDLYFQNYMNDEDAPGGVPIMQTSLPALDQAMYMEKLAYSIIKHNYPFSYVEHEGTRDLHKFLHRDVTPITRNTAKADVLRIYDREKTNLKEKLQKVTSRICLTIDLWRSITTDGYMALTAHYIDDSWVLRKKILNFKVIPPPHSGELLAEYMVNFLGDWGIEKKVFTITVDNAKYNDVLVNCLNTHFRVNRVLLCDGDFTHVRCCAHVLNLIVQGGLKVIEGVIEKVRESVKYVRGSSDRKYKFAECIHHLSLQCGKKVRQDIVTRWNSTYLMLDSALAYRNAYARLALVDSKYKTFPSEQEWARVETITKFLKPFYNITTLFSGTSYPTSDLYFHNVWKIQKCIEDQIDNVDKVLSDMAKEMKKKFDKYWESYSMVLSFAVVLDPRYKFKLVEFCFKKLNMTEKERKAKIDIIFKGMHKLYDMEYGILSRNTSSTAGSSNICVDTSDDLEGFESFTSEYRNVEKEKSQLEMYLKEPVLDRKGELDILQYWKENQRRYPQLSLMARDILSIPITTLASESPFSIGGTVLSKYRSSLLSSNMMKTRMISRKDLQKILNHCIRHMMIATFRPRQGGCCEEEVSNGGARFDFMTYVVFS</sequence>
<dbReference type="InterPro" id="IPR012337">
    <property type="entry name" value="RNaseH-like_sf"/>
</dbReference>
<comment type="similarity">
    <text evidence="2">Belongs to the ARS2 family.</text>
</comment>
<gene>
    <name evidence="6" type="ORF">HannXRQ_Chr03g0091701</name>
</gene>
<reference evidence="7" key="1">
    <citation type="journal article" date="2017" name="Nature">
        <title>The sunflower genome provides insights into oil metabolism, flowering and Asterid evolution.</title>
        <authorList>
            <person name="Badouin H."/>
            <person name="Gouzy J."/>
            <person name="Grassa C.J."/>
            <person name="Murat F."/>
            <person name="Staton S.E."/>
            <person name="Cottret L."/>
            <person name="Lelandais-Briere C."/>
            <person name="Owens G.L."/>
            <person name="Carrere S."/>
            <person name="Mayjonade B."/>
            <person name="Legrand L."/>
            <person name="Gill N."/>
            <person name="Kane N.C."/>
            <person name="Bowers J.E."/>
            <person name="Hubner S."/>
            <person name="Bellec A."/>
            <person name="Berard A."/>
            <person name="Berges H."/>
            <person name="Blanchet N."/>
            <person name="Boniface M.C."/>
            <person name="Brunel D."/>
            <person name="Catrice O."/>
            <person name="Chaidir N."/>
            <person name="Claudel C."/>
            <person name="Donnadieu C."/>
            <person name="Faraut T."/>
            <person name="Fievet G."/>
            <person name="Helmstetter N."/>
            <person name="King M."/>
            <person name="Knapp S.J."/>
            <person name="Lai Z."/>
            <person name="Le Paslier M.C."/>
            <person name="Lippi Y."/>
            <person name="Lorenzon L."/>
            <person name="Mandel J.R."/>
            <person name="Marage G."/>
            <person name="Marchand G."/>
            <person name="Marquand E."/>
            <person name="Bret-Mestries E."/>
            <person name="Morien E."/>
            <person name="Nambeesan S."/>
            <person name="Nguyen T."/>
            <person name="Pegot-Espagnet P."/>
            <person name="Pouilly N."/>
            <person name="Raftis F."/>
            <person name="Sallet E."/>
            <person name="Schiex T."/>
            <person name="Thomas J."/>
            <person name="Vandecasteele C."/>
            <person name="Vares D."/>
            <person name="Vear F."/>
            <person name="Vautrin S."/>
            <person name="Crespi M."/>
            <person name="Mangin B."/>
            <person name="Burke J.M."/>
            <person name="Salse J."/>
            <person name="Munos S."/>
            <person name="Vincourt P."/>
            <person name="Rieseberg L.H."/>
            <person name="Langlade N.B."/>
        </authorList>
    </citation>
    <scope>NUCLEOTIDE SEQUENCE [LARGE SCALE GENOMIC DNA]</scope>
    <source>
        <strain evidence="7">cv. SF193</strain>
    </source>
</reference>
<dbReference type="InterPro" id="IPR013087">
    <property type="entry name" value="Znf_C2H2_type"/>
</dbReference>
<evidence type="ECO:0000259" key="5">
    <source>
        <dbReference type="PROSITE" id="PS00028"/>
    </source>
</evidence>
<protein>
    <submittedName>
        <fullName evidence="6">Putative arsenite-resistance protein 2</fullName>
    </submittedName>
</protein>